<proteinExistence type="predicted"/>
<dbReference type="AlphaFoldDB" id="A0A6J4UYC3"/>
<name>A0A6J4UYC3_9BACT</name>
<sequence length="60" mass="6447">MSAALVDVVLIGSRPRGTGIGPMARGLARRRPTGWQTGSRWRRSRPLSAIPNPADHIGSE</sequence>
<accession>A0A6J4UYC3</accession>
<evidence type="ECO:0000256" key="1">
    <source>
        <dbReference type="SAM" id="MobiDB-lite"/>
    </source>
</evidence>
<organism evidence="2">
    <name type="scientific">uncultured Thermomicrobiales bacterium</name>
    <dbReference type="NCBI Taxonomy" id="1645740"/>
    <lineage>
        <taxon>Bacteria</taxon>
        <taxon>Pseudomonadati</taxon>
        <taxon>Thermomicrobiota</taxon>
        <taxon>Thermomicrobia</taxon>
        <taxon>Thermomicrobiales</taxon>
        <taxon>environmental samples</taxon>
    </lineage>
</organism>
<feature type="region of interest" description="Disordered" evidence="1">
    <location>
        <begin position="17"/>
        <end position="60"/>
    </location>
</feature>
<evidence type="ECO:0000313" key="2">
    <source>
        <dbReference type="EMBL" id="CAA9563267.1"/>
    </source>
</evidence>
<reference evidence="2" key="1">
    <citation type="submission" date="2020-02" db="EMBL/GenBank/DDBJ databases">
        <authorList>
            <person name="Meier V. D."/>
        </authorList>
    </citation>
    <scope>NUCLEOTIDE SEQUENCE</scope>
    <source>
        <strain evidence="2">AVDCRST_MAG49</strain>
    </source>
</reference>
<gene>
    <name evidence="2" type="ORF">AVDCRST_MAG49-2689</name>
</gene>
<dbReference type="EMBL" id="CADCWG010000183">
    <property type="protein sequence ID" value="CAA9563267.1"/>
    <property type="molecule type" value="Genomic_DNA"/>
</dbReference>
<protein>
    <submittedName>
        <fullName evidence="2">Uncharacterized protein</fullName>
    </submittedName>
</protein>